<feature type="domain" description="Core-binding (CB)" evidence="6">
    <location>
        <begin position="66"/>
        <end position="146"/>
    </location>
</feature>
<comment type="caution">
    <text evidence="7">The sequence shown here is derived from an EMBL/GenBank/DDBJ whole genome shotgun (WGS) entry which is preliminary data.</text>
</comment>
<proteinExistence type="inferred from homology"/>
<keyword evidence="3" id="KW-0233">DNA recombination</keyword>
<dbReference type="CDD" id="cd01189">
    <property type="entry name" value="INT_ICEBs1_C_like"/>
    <property type="match status" value="1"/>
</dbReference>
<gene>
    <name evidence="7" type="ORF">GCM10023217_30330</name>
</gene>
<dbReference type="InterPro" id="IPR013762">
    <property type="entry name" value="Integrase-like_cat_sf"/>
</dbReference>
<dbReference type="InterPro" id="IPR010998">
    <property type="entry name" value="Integrase_recombinase_N"/>
</dbReference>
<dbReference type="Pfam" id="PF00589">
    <property type="entry name" value="Phage_integrase"/>
    <property type="match status" value="1"/>
</dbReference>
<dbReference type="InterPro" id="IPR011010">
    <property type="entry name" value="DNA_brk_join_enz"/>
</dbReference>
<evidence type="ECO:0000256" key="2">
    <source>
        <dbReference type="ARBA" id="ARBA00023125"/>
    </source>
</evidence>
<dbReference type="InterPro" id="IPR050090">
    <property type="entry name" value="Tyrosine_recombinase_XerCD"/>
</dbReference>
<protein>
    <submittedName>
        <fullName evidence="7">Site-specific integrase</fullName>
    </submittedName>
</protein>
<evidence type="ECO:0000256" key="1">
    <source>
        <dbReference type="ARBA" id="ARBA00008857"/>
    </source>
</evidence>
<dbReference type="RefSeq" id="WP_345314142.1">
    <property type="nucleotide sequence ID" value="NZ_BAABIE010000016.1"/>
</dbReference>
<dbReference type="Gene3D" id="1.10.443.10">
    <property type="entry name" value="Intergrase catalytic core"/>
    <property type="match status" value="1"/>
</dbReference>
<dbReference type="Proteomes" id="UP001500822">
    <property type="component" value="Unassembled WGS sequence"/>
</dbReference>
<name>A0ABP8ZH89_9ACTN</name>
<dbReference type="EMBL" id="BAABIE010000016">
    <property type="protein sequence ID" value="GAA4756360.1"/>
    <property type="molecule type" value="Genomic_DNA"/>
</dbReference>
<feature type="domain" description="Tyr recombinase" evidence="5">
    <location>
        <begin position="167"/>
        <end position="359"/>
    </location>
</feature>
<dbReference type="PROSITE" id="PS51900">
    <property type="entry name" value="CB"/>
    <property type="match status" value="1"/>
</dbReference>
<evidence type="ECO:0000256" key="3">
    <source>
        <dbReference type="ARBA" id="ARBA00023172"/>
    </source>
</evidence>
<evidence type="ECO:0000259" key="5">
    <source>
        <dbReference type="PROSITE" id="PS51898"/>
    </source>
</evidence>
<dbReference type="Gene3D" id="1.10.150.130">
    <property type="match status" value="1"/>
</dbReference>
<evidence type="ECO:0000313" key="8">
    <source>
        <dbReference type="Proteomes" id="UP001500822"/>
    </source>
</evidence>
<evidence type="ECO:0000313" key="7">
    <source>
        <dbReference type="EMBL" id="GAA4756360.1"/>
    </source>
</evidence>
<dbReference type="PROSITE" id="PS51898">
    <property type="entry name" value="TYR_RECOMBINASE"/>
    <property type="match status" value="1"/>
</dbReference>
<dbReference type="InterPro" id="IPR002104">
    <property type="entry name" value="Integrase_catalytic"/>
</dbReference>
<comment type="similarity">
    <text evidence="1">Belongs to the 'phage' integrase family.</text>
</comment>
<keyword evidence="2 4" id="KW-0238">DNA-binding</keyword>
<accession>A0ABP8ZH89</accession>
<dbReference type="InterPro" id="IPR044068">
    <property type="entry name" value="CB"/>
</dbReference>
<dbReference type="PANTHER" id="PTHR30349:SF64">
    <property type="entry name" value="PROPHAGE INTEGRASE INTD-RELATED"/>
    <property type="match status" value="1"/>
</dbReference>
<sequence length="366" mass="39928">MASVQARTTSDGTTTYRVRWREDGKDRSLTFVDGASAENFRTNLERYGPAEAFKILDIIDDGAPKLTLTEWCTHHIDTLTGVEEGTRNRYRAYVRNDLADIGGRPLVAVTDTTVAGWVNGMEAAGASGKTIANKHGFLSGALQHAVRAGKITKNPCEHTRMPRKDGAEMVMLTRDEFDLLHGAMTPRWQPFTRWLVGTGMRFGELTALTVGDVDAAHGTVRVRQAWKETGDGTRVLGTTKTRKGQRTINVPASLLELVDLDRPVDALVFPTQSGGPISHQLFHNKAWRPALAKVTAADAKPRLTKKPSPHDLRHTCASWMIAAGVPLPVIQQHLGHESITTTVDRYGHVDRSSMVQAAAAIGAALS</sequence>
<evidence type="ECO:0000259" key="6">
    <source>
        <dbReference type="PROSITE" id="PS51900"/>
    </source>
</evidence>
<reference evidence="8" key="1">
    <citation type="journal article" date="2019" name="Int. J. Syst. Evol. Microbiol.">
        <title>The Global Catalogue of Microorganisms (GCM) 10K type strain sequencing project: providing services to taxonomists for standard genome sequencing and annotation.</title>
        <authorList>
            <consortium name="The Broad Institute Genomics Platform"/>
            <consortium name="The Broad Institute Genome Sequencing Center for Infectious Disease"/>
            <person name="Wu L."/>
            <person name="Ma J."/>
        </authorList>
    </citation>
    <scope>NUCLEOTIDE SEQUENCE [LARGE SCALE GENOMIC DNA]</scope>
    <source>
        <strain evidence="8">JCM 18077</strain>
    </source>
</reference>
<organism evidence="7 8">
    <name type="scientific">Gordonia alkaliphila</name>
    <dbReference type="NCBI Taxonomy" id="1053547"/>
    <lineage>
        <taxon>Bacteria</taxon>
        <taxon>Bacillati</taxon>
        <taxon>Actinomycetota</taxon>
        <taxon>Actinomycetes</taxon>
        <taxon>Mycobacteriales</taxon>
        <taxon>Gordoniaceae</taxon>
        <taxon>Gordonia</taxon>
    </lineage>
</organism>
<keyword evidence="8" id="KW-1185">Reference proteome</keyword>
<dbReference type="PANTHER" id="PTHR30349">
    <property type="entry name" value="PHAGE INTEGRASE-RELATED"/>
    <property type="match status" value="1"/>
</dbReference>
<dbReference type="SUPFAM" id="SSF56349">
    <property type="entry name" value="DNA breaking-rejoining enzymes"/>
    <property type="match status" value="1"/>
</dbReference>
<evidence type="ECO:0000256" key="4">
    <source>
        <dbReference type="PROSITE-ProRule" id="PRU01248"/>
    </source>
</evidence>